<comment type="caution">
    <text evidence="1">The sequence shown here is derived from an EMBL/GenBank/DDBJ whole genome shotgun (WGS) entry which is preliminary data.</text>
</comment>
<dbReference type="Proteomes" id="UP000294829">
    <property type="component" value="Unassembled WGS sequence"/>
</dbReference>
<dbReference type="EMBL" id="SMYL01000003">
    <property type="protein sequence ID" value="TDK66382.1"/>
    <property type="molecule type" value="Genomic_DNA"/>
</dbReference>
<accession>A0A4R5W229</accession>
<proteinExistence type="predicted"/>
<dbReference type="AlphaFoldDB" id="A0A4R5W229"/>
<dbReference type="RefSeq" id="WP_133327209.1">
    <property type="nucleotide sequence ID" value="NZ_SMYL01000003.1"/>
</dbReference>
<gene>
    <name evidence="1" type="ORF">E2I14_07870</name>
</gene>
<keyword evidence="2" id="KW-1185">Reference proteome</keyword>
<organism evidence="1 2">
    <name type="scientific">Sapientia aquatica</name>
    <dbReference type="NCBI Taxonomy" id="1549640"/>
    <lineage>
        <taxon>Bacteria</taxon>
        <taxon>Pseudomonadati</taxon>
        <taxon>Pseudomonadota</taxon>
        <taxon>Betaproteobacteria</taxon>
        <taxon>Burkholderiales</taxon>
        <taxon>Oxalobacteraceae</taxon>
        <taxon>Sapientia</taxon>
    </lineage>
</organism>
<name>A0A4R5W229_9BURK</name>
<sequence>MKILIGLFSCALILGGYLFMEDSATPENGAPLGNECGEKSAIAMSQFHMTDSSTLVADKLKTLKSKYTIWKNGELVVFESIESIKGPFEILIDGHNDYGFFDPVSRREDIDLYFNELKLLTQCTCTVVLTGP</sequence>
<reference evidence="1 2" key="1">
    <citation type="submission" date="2019-03" db="EMBL/GenBank/DDBJ databases">
        <title>Sapientia aquatica gen. nov., sp. nov., isolated from a crater lake.</title>
        <authorList>
            <person name="Felfoldi T."/>
            <person name="Szabo A."/>
            <person name="Toth E."/>
            <person name="Schumann P."/>
            <person name="Keki Z."/>
            <person name="Marialigeti K."/>
            <person name="Mathe I."/>
        </authorList>
    </citation>
    <scope>NUCLEOTIDE SEQUENCE [LARGE SCALE GENOMIC DNA]</scope>
    <source>
        <strain evidence="1 2">SA-152</strain>
    </source>
</reference>
<evidence type="ECO:0000313" key="1">
    <source>
        <dbReference type="EMBL" id="TDK66382.1"/>
    </source>
</evidence>
<evidence type="ECO:0000313" key="2">
    <source>
        <dbReference type="Proteomes" id="UP000294829"/>
    </source>
</evidence>
<protein>
    <submittedName>
        <fullName evidence="1">Uncharacterized protein</fullName>
    </submittedName>
</protein>